<keyword evidence="2" id="KW-1133">Transmembrane helix</keyword>
<organism evidence="3 4">
    <name type="scientific">Aspergillus lentulus</name>
    <dbReference type="NCBI Taxonomy" id="293939"/>
    <lineage>
        <taxon>Eukaryota</taxon>
        <taxon>Fungi</taxon>
        <taxon>Dikarya</taxon>
        <taxon>Ascomycota</taxon>
        <taxon>Pezizomycotina</taxon>
        <taxon>Eurotiomycetes</taxon>
        <taxon>Eurotiomycetidae</taxon>
        <taxon>Eurotiales</taxon>
        <taxon>Aspergillaceae</taxon>
        <taxon>Aspergillus</taxon>
        <taxon>Aspergillus subgen. Fumigati</taxon>
    </lineage>
</organism>
<feature type="transmembrane region" description="Helical" evidence="2">
    <location>
        <begin position="12"/>
        <end position="29"/>
    </location>
</feature>
<feature type="compositionally biased region" description="Low complexity" evidence="1">
    <location>
        <begin position="63"/>
        <end position="84"/>
    </location>
</feature>
<feature type="region of interest" description="Disordered" evidence="1">
    <location>
        <begin position="52"/>
        <end position="84"/>
    </location>
</feature>
<dbReference type="EMBL" id="BCLY01000016">
    <property type="protein sequence ID" value="GAQ11602.1"/>
    <property type="molecule type" value="Genomic_DNA"/>
</dbReference>
<keyword evidence="2" id="KW-0812">Transmembrane</keyword>
<evidence type="ECO:0000256" key="2">
    <source>
        <dbReference type="SAM" id="Phobius"/>
    </source>
</evidence>
<dbReference type="AlphaFoldDB" id="A0AAN4PS76"/>
<accession>A0AAN4PS76</accession>
<evidence type="ECO:0000313" key="4">
    <source>
        <dbReference type="Proteomes" id="UP000051487"/>
    </source>
</evidence>
<gene>
    <name evidence="3" type="ORF">ALT_8923</name>
</gene>
<dbReference type="Proteomes" id="UP000051487">
    <property type="component" value="Unassembled WGS sequence"/>
</dbReference>
<protein>
    <submittedName>
        <fullName evidence="3">Uncharacterized protein</fullName>
    </submittedName>
</protein>
<evidence type="ECO:0000256" key="1">
    <source>
        <dbReference type="SAM" id="MobiDB-lite"/>
    </source>
</evidence>
<reference evidence="3 4" key="1">
    <citation type="submission" date="2015-11" db="EMBL/GenBank/DDBJ databases">
        <title>Aspergillus lentulus strain IFM 54703T.</title>
        <authorList>
            <person name="Kusuya Y."/>
            <person name="Sakai K."/>
            <person name="Kamei K."/>
            <person name="Takahashi H."/>
            <person name="Yaguchi T."/>
        </authorList>
    </citation>
    <scope>NUCLEOTIDE SEQUENCE [LARGE SCALE GENOMIC DNA]</scope>
    <source>
        <strain evidence="3 4">IFM 54703</strain>
    </source>
</reference>
<evidence type="ECO:0000313" key="3">
    <source>
        <dbReference type="EMBL" id="GAQ11602.1"/>
    </source>
</evidence>
<proteinExistence type="predicted"/>
<name>A0AAN4PS76_ASPLE</name>
<sequence length="439" mass="49157">MEGCVPLTTGPVFSIIVLFSLLLGLLILFRRLDAVILAMAQASQASETFCSLPNKETQHEENNTTTEDNDNTTSENTSPQSFSVSSVYSEKTAVVVLNPRKCSNILDSHLDDIRVPTLQPKTPQKRIHLAVTDPNQLRTVSLQRTDSDGLLDAGIEDLMIPVLEPERKPLIVAHVRKNCNTPKPCRLWMDTVPWDGNIRWAIKGCSIFENQQEEADAFSYRPNLLSRQPVSDLWIFQYGLRYIPAGRESNVFRTVRIEKLASNVTLSQVLPSVPGEIYSASLCNTGPITGYNTAIVVFVLEKDALDFVQKSKEGLPLGFCVASVALVHTPTYPMTSQINQFIFHQGYTRSLVISNLRRSLREEIYRVLKRSAYYNYIESVEEGQVVGDIYVRFYSVKMAAAAYDLFQGHPSFERCSIKFLKKGGGMKASHHGEEKRVGG</sequence>
<comment type="caution">
    <text evidence="3">The sequence shown here is derived from an EMBL/GenBank/DDBJ whole genome shotgun (WGS) entry which is preliminary data.</text>
</comment>
<keyword evidence="2" id="KW-0472">Membrane</keyword>